<dbReference type="PANTHER" id="PTHR10537">
    <property type="entry name" value="DNA PRIMASE LARGE SUBUNIT"/>
    <property type="match status" value="1"/>
</dbReference>
<dbReference type="GO" id="GO:0051539">
    <property type="term" value="F:4 iron, 4 sulfur cluster binding"/>
    <property type="evidence" value="ECO:0007669"/>
    <property type="project" value="UniProtKB-KW"/>
</dbReference>
<evidence type="ECO:0000313" key="9">
    <source>
        <dbReference type="EMBL" id="VVC94296.1"/>
    </source>
</evidence>
<sequence length="397" mass="46960">MLEIIVLKRLEHLNGILRNCDIEYNEYTIDGSIYDNIGHFMLCAASLLEQNDELFTFILETEIALFQSRISLLSAYDLRRFAKKLLKYIRKTDIDLDFLKPLQVLCQHLNLRQITQHICADCNAKCSTYNFRIKFKFCLDFVAKRQVEIKNGYAVISCSIWKDYLYNLFSFNLKNRLFKTRLNSIQWDPRINELSKKIKNMVACKNICEKNMVLSNEIDNLSVYFPPCMLNLHQQLRTHHRLSHQHRFNYSLFLKDIGMPIDEAVKFWKTEYLNMPNSHSCCHDWNTNEKKYVYGIRHMYGLEGSKRNYTSRNCQVLQNLENSCSEGGCPFKCFSDEKMQQLLKLNKSDTSLSQIKDLRKMEEYAKACQVFLKRNSDSDVMILNFSPLKYYNIALRK</sequence>
<name>A0A5E4QA40_9NEOP</name>
<keyword evidence="4" id="KW-0235">DNA replication</keyword>
<evidence type="ECO:0000256" key="1">
    <source>
        <dbReference type="ARBA" id="ARBA00001966"/>
    </source>
</evidence>
<dbReference type="AlphaFoldDB" id="A0A5E4QA40"/>
<comment type="cofactor">
    <cofactor evidence="1">
        <name>[4Fe-4S] cluster</name>
        <dbReference type="ChEBI" id="CHEBI:49883"/>
    </cofactor>
</comment>
<feature type="domain" description="DNA primase large subunit C-terminal" evidence="8">
    <location>
        <begin position="224"/>
        <end position="391"/>
    </location>
</feature>
<evidence type="ECO:0000256" key="5">
    <source>
        <dbReference type="ARBA" id="ARBA00022723"/>
    </source>
</evidence>
<keyword evidence="10" id="KW-1185">Reference proteome</keyword>
<evidence type="ECO:0000259" key="8">
    <source>
        <dbReference type="Pfam" id="PF04104"/>
    </source>
</evidence>
<dbReference type="GO" id="GO:0005658">
    <property type="term" value="C:alpha DNA polymerase:primase complex"/>
    <property type="evidence" value="ECO:0007669"/>
    <property type="project" value="TreeGrafter"/>
</dbReference>
<keyword evidence="3" id="KW-0639">Primosome</keyword>
<evidence type="ECO:0000256" key="4">
    <source>
        <dbReference type="ARBA" id="ARBA00022705"/>
    </source>
</evidence>
<evidence type="ECO:0000256" key="2">
    <source>
        <dbReference type="ARBA" id="ARBA00022485"/>
    </source>
</evidence>
<dbReference type="Pfam" id="PF04104">
    <property type="entry name" value="DNA_primase_lrg"/>
    <property type="match status" value="1"/>
</dbReference>
<keyword evidence="5" id="KW-0479">Metal-binding</keyword>
<proteinExistence type="predicted"/>
<accession>A0A5E4QA40</accession>
<dbReference type="EMBL" id="FZQP02001937">
    <property type="protein sequence ID" value="VVC94296.1"/>
    <property type="molecule type" value="Genomic_DNA"/>
</dbReference>
<evidence type="ECO:0000256" key="6">
    <source>
        <dbReference type="ARBA" id="ARBA00023004"/>
    </source>
</evidence>
<dbReference type="InterPro" id="IPR007238">
    <property type="entry name" value="DNA_primase_lsu_euk/arc"/>
</dbReference>
<dbReference type="GO" id="GO:0006270">
    <property type="term" value="P:DNA replication initiation"/>
    <property type="evidence" value="ECO:0007669"/>
    <property type="project" value="TreeGrafter"/>
</dbReference>
<evidence type="ECO:0000256" key="7">
    <source>
        <dbReference type="ARBA" id="ARBA00023014"/>
    </source>
</evidence>
<dbReference type="PANTHER" id="PTHR10537:SF4">
    <property type="entry name" value="DNA PRIMASE LARGE SUBUNIT"/>
    <property type="match status" value="1"/>
</dbReference>
<keyword evidence="6" id="KW-0408">Iron</keyword>
<keyword evidence="2" id="KW-0004">4Fe-4S</keyword>
<protein>
    <recommendedName>
        <fullName evidence="8">DNA primase large subunit C-terminal domain-containing protein</fullName>
    </recommendedName>
</protein>
<dbReference type="Pfam" id="PF26466">
    <property type="entry name" value="DNA_primase_lrg_N"/>
    <property type="match status" value="1"/>
</dbReference>
<dbReference type="GO" id="GO:0046872">
    <property type="term" value="F:metal ion binding"/>
    <property type="evidence" value="ECO:0007669"/>
    <property type="project" value="UniProtKB-KW"/>
</dbReference>
<evidence type="ECO:0000256" key="3">
    <source>
        <dbReference type="ARBA" id="ARBA00022515"/>
    </source>
</evidence>
<keyword evidence="7" id="KW-0411">Iron-sulfur</keyword>
<dbReference type="Proteomes" id="UP000324832">
    <property type="component" value="Unassembled WGS sequence"/>
</dbReference>
<gene>
    <name evidence="9" type="ORF">LSINAPIS_LOCUS6278</name>
</gene>
<reference evidence="9 10" key="1">
    <citation type="submission" date="2017-07" db="EMBL/GenBank/DDBJ databases">
        <authorList>
            <person name="Talla V."/>
            <person name="Backstrom N."/>
        </authorList>
    </citation>
    <scope>NUCLEOTIDE SEQUENCE [LARGE SCALE GENOMIC DNA]</scope>
</reference>
<dbReference type="InterPro" id="IPR058560">
    <property type="entry name" value="DNA_primase_C"/>
</dbReference>
<evidence type="ECO:0000313" key="10">
    <source>
        <dbReference type="Proteomes" id="UP000324832"/>
    </source>
</evidence>
<dbReference type="GO" id="GO:0006269">
    <property type="term" value="P:DNA replication, synthesis of primer"/>
    <property type="evidence" value="ECO:0007669"/>
    <property type="project" value="UniProtKB-KW"/>
</dbReference>
<organism evidence="9 10">
    <name type="scientific">Leptidea sinapis</name>
    <dbReference type="NCBI Taxonomy" id="189913"/>
    <lineage>
        <taxon>Eukaryota</taxon>
        <taxon>Metazoa</taxon>
        <taxon>Ecdysozoa</taxon>
        <taxon>Arthropoda</taxon>
        <taxon>Hexapoda</taxon>
        <taxon>Insecta</taxon>
        <taxon>Pterygota</taxon>
        <taxon>Neoptera</taxon>
        <taxon>Endopterygota</taxon>
        <taxon>Lepidoptera</taxon>
        <taxon>Glossata</taxon>
        <taxon>Ditrysia</taxon>
        <taxon>Papilionoidea</taxon>
        <taxon>Pieridae</taxon>
        <taxon>Dismorphiinae</taxon>
        <taxon>Leptidea</taxon>
    </lineage>
</organism>
<dbReference type="Gene3D" id="1.20.930.80">
    <property type="match status" value="1"/>
</dbReference>